<sequence>MVVSLMNQSQFIQSNGCPPSYLWLDPWPGLSEAEGLGHHQRTPACVLAGVTYHE</sequence>
<organism evidence="1">
    <name type="scientific">Anguilla anguilla</name>
    <name type="common">European freshwater eel</name>
    <name type="synonym">Muraena anguilla</name>
    <dbReference type="NCBI Taxonomy" id="7936"/>
    <lineage>
        <taxon>Eukaryota</taxon>
        <taxon>Metazoa</taxon>
        <taxon>Chordata</taxon>
        <taxon>Craniata</taxon>
        <taxon>Vertebrata</taxon>
        <taxon>Euteleostomi</taxon>
        <taxon>Actinopterygii</taxon>
        <taxon>Neopterygii</taxon>
        <taxon>Teleostei</taxon>
        <taxon>Anguilliformes</taxon>
        <taxon>Anguillidae</taxon>
        <taxon>Anguilla</taxon>
    </lineage>
</organism>
<protein>
    <submittedName>
        <fullName evidence="1">Uncharacterized protein</fullName>
    </submittedName>
</protein>
<name>A0A0E9QRV7_ANGAN</name>
<accession>A0A0E9QRV7</accession>
<proteinExistence type="predicted"/>
<reference evidence="1" key="1">
    <citation type="submission" date="2014-11" db="EMBL/GenBank/DDBJ databases">
        <authorList>
            <person name="Amaro Gonzalez C."/>
        </authorList>
    </citation>
    <scope>NUCLEOTIDE SEQUENCE</scope>
</reference>
<evidence type="ECO:0000313" key="1">
    <source>
        <dbReference type="EMBL" id="JAH19696.1"/>
    </source>
</evidence>
<reference evidence="1" key="2">
    <citation type="journal article" date="2015" name="Fish Shellfish Immunol.">
        <title>Early steps in the European eel (Anguilla anguilla)-Vibrio vulnificus interaction in the gills: Role of the RtxA13 toxin.</title>
        <authorList>
            <person name="Callol A."/>
            <person name="Pajuelo D."/>
            <person name="Ebbesson L."/>
            <person name="Teles M."/>
            <person name="MacKenzie S."/>
            <person name="Amaro C."/>
        </authorList>
    </citation>
    <scope>NUCLEOTIDE SEQUENCE</scope>
</reference>
<dbReference type="AlphaFoldDB" id="A0A0E9QRV7"/>
<dbReference type="EMBL" id="GBXM01088881">
    <property type="protein sequence ID" value="JAH19696.1"/>
    <property type="molecule type" value="Transcribed_RNA"/>
</dbReference>